<feature type="transmembrane region" description="Helical" evidence="4">
    <location>
        <begin position="415"/>
        <end position="436"/>
    </location>
</feature>
<evidence type="ECO:0000256" key="4">
    <source>
        <dbReference type="SAM" id="Phobius"/>
    </source>
</evidence>
<feature type="transmembrane region" description="Helical" evidence="4">
    <location>
        <begin position="197"/>
        <end position="215"/>
    </location>
</feature>
<feature type="transmembrane region" description="Helical" evidence="4">
    <location>
        <begin position="254"/>
        <end position="275"/>
    </location>
</feature>
<dbReference type="Pfam" id="PF07690">
    <property type="entry name" value="MFS_1"/>
    <property type="match status" value="1"/>
</dbReference>
<dbReference type="PATRIC" id="fig|1245469.3.peg.6561"/>
<feature type="transmembrane region" description="Helical" evidence="4">
    <location>
        <begin position="169"/>
        <end position="191"/>
    </location>
</feature>
<evidence type="ECO:0000256" key="2">
    <source>
        <dbReference type="ARBA" id="ARBA00022989"/>
    </source>
</evidence>
<feature type="transmembrane region" description="Helical" evidence="4">
    <location>
        <begin position="35"/>
        <end position="53"/>
    </location>
</feature>
<sequence length="449" mass="47341">MSDTPFRPYAPPKAWTHFKPNGGVMQGSKKTDIFYGWRVVAAVFVLATLGWGVGFYGPPIYLHTVQETRGWSLSVVSMAVTAHYLFGALVVANLPKLYRHFGVSRVTKVGSITLAVGVAGWAFAKEPWQLFAATLVSGVGWATMGAAAVNAIIAPWFVRTRPAALSSAYNGASIAGVVFSPLWVATIGLFGFPWATVAIGLVMIVVIWILADVYFAKMPEQMGLIPDGVAPISRPAPPIERSCPGNQLWRDRRFITLAAGMSLSLFAQIGLLAHLFSLLVPALGEQLAGFVAGLATAAAIAGRTLVGWLMPAGADRRLFSGGNCILQIVGSLAFLFAAGDNLPLLFLGILLFGAGIGNNTSLPPLIAQAEFSKEDVSRVVPLIVAISQGTYAFAPAAFGFIRALEYRSSSISGGAAPWVFICAALIQAAGAVAFLVGRDERVGGTKIEG</sequence>
<dbReference type="KEGG" id="aol:S58_64250"/>
<feature type="transmembrane region" description="Helical" evidence="4">
    <location>
        <begin position="379"/>
        <end position="403"/>
    </location>
</feature>
<protein>
    <recommendedName>
        <fullName evidence="7">MFS transporter</fullName>
    </recommendedName>
</protein>
<evidence type="ECO:0000313" key="5">
    <source>
        <dbReference type="EMBL" id="BAM92398.1"/>
    </source>
</evidence>
<name>M4ZF05_9BRAD</name>
<accession>M4ZF05</accession>
<dbReference type="GO" id="GO:0022857">
    <property type="term" value="F:transmembrane transporter activity"/>
    <property type="evidence" value="ECO:0007669"/>
    <property type="project" value="InterPro"/>
</dbReference>
<dbReference type="HOGENOM" id="CLU_001265_59_9_5"/>
<keyword evidence="1 4" id="KW-0812">Transmembrane</keyword>
<reference evidence="5 6" key="1">
    <citation type="journal article" date="2013" name="Appl. Environ. Microbiol.">
        <title>Genome analysis suggests that the soil oligotrophic bacterium Agromonas oligotrophica (Bradyrhizobium oligotrophicum) is a nitrogen-fixing symbiont of Aeschynomene indica.</title>
        <authorList>
            <person name="Okubo T."/>
            <person name="Fukushima S."/>
            <person name="Itakura M."/>
            <person name="Oshima K."/>
            <person name="Longtonglang A."/>
            <person name="Teaumroong N."/>
            <person name="Mitsui H."/>
            <person name="Hattori M."/>
            <person name="Hattori R."/>
            <person name="Hattori T."/>
            <person name="Minamisawa K."/>
        </authorList>
    </citation>
    <scope>NUCLEOTIDE SEQUENCE [LARGE SCALE GENOMIC DNA]</scope>
    <source>
        <strain evidence="5 6">S58</strain>
    </source>
</reference>
<feature type="transmembrane region" description="Helical" evidence="4">
    <location>
        <begin position="130"/>
        <end position="157"/>
    </location>
</feature>
<keyword evidence="6" id="KW-1185">Reference proteome</keyword>
<evidence type="ECO:0000256" key="3">
    <source>
        <dbReference type="ARBA" id="ARBA00023136"/>
    </source>
</evidence>
<feature type="transmembrane region" description="Helical" evidence="4">
    <location>
        <begin position="106"/>
        <end position="124"/>
    </location>
</feature>
<feature type="transmembrane region" description="Helical" evidence="4">
    <location>
        <begin position="344"/>
        <end position="367"/>
    </location>
</feature>
<evidence type="ECO:0000313" key="6">
    <source>
        <dbReference type="Proteomes" id="UP000011841"/>
    </source>
</evidence>
<dbReference type="SUPFAM" id="SSF103473">
    <property type="entry name" value="MFS general substrate transporter"/>
    <property type="match status" value="1"/>
</dbReference>
<organism evidence="5 6">
    <name type="scientific">Bradyrhizobium oligotrophicum S58</name>
    <dbReference type="NCBI Taxonomy" id="1245469"/>
    <lineage>
        <taxon>Bacteria</taxon>
        <taxon>Pseudomonadati</taxon>
        <taxon>Pseudomonadota</taxon>
        <taxon>Alphaproteobacteria</taxon>
        <taxon>Hyphomicrobiales</taxon>
        <taxon>Nitrobacteraceae</taxon>
        <taxon>Bradyrhizobium</taxon>
    </lineage>
</organism>
<keyword evidence="3 4" id="KW-0472">Membrane</keyword>
<dbReference type="AlphaFoldDB" id="M4ZF05"/>
<dbReference type="Proteomes" id="UP000011841">
    <property type="component" value="Chromosome"/>
</dbReference>
<feature type="transmembrane region" description="Helical" evidence="4">
    <location>
        <begin position="287"/>
        <end position="306"/>
    </location>
</feature>
<dbReference type="EMBL" id="AP012603">
    <property type="protein sequence ID" value="BAM92398.1"/>
    <property type="molecule type" value="Genomic_DNA"/>
</dbReference>
<dbReference type="STRING" id="1245469.S58_64250"/>
<dbReference type="InterPro" id="IPR050327">
    <property type="entry name" value="Proton-linked_MCT"/>
</dbReference>
<gene>
    <name evidence="5" type="ORF">S58_64250</name>
</gene>
<dbReference type="PANTHER" id="PTHR11360">
    <property type="entry name" value="MONOCARBOXYLATE TRANSPORTER"/>
    <property type="match status" value="1"/>
</dbReference>
<keyword evidence="2 4" id="KW-1133">Transmembrane helix</keyword>
<dbReference type="InterPro" id="IPR036259">
    <property type="entry name" value="MFS_trans_sf"/>
</dbReference>
<evidence type="ECO:0008006" key="7">
    <source>
        <dbReference type="Google" id="ProtNLM"/>
    </source>
</evidence>
<dbReference type="InterPro" id="IPR011701">
    <property type="entry name" value="MFS"/>
</dbReference>
<dbReference type="PANTHER" id="PTHR11360:SF290">
    <property type="entry name" value="MONOCARBOXYLATE MFS PERMEASE"/>
    <property type="match status" value="1"/>
</dbReference>
<dbReference type="Gene3D" id="1.20.1250.20">
    <property type="entry name" value="MFS general substrate transporter like domains"/>
    <property type="match status" value="1"/>
</dbReference>
<evidence type="ECO:0000256" key="1">
    <source>
        <dbReference type="ARBA" id="ARBA00022692"/>
    </source>
</evidence>
<feature type="transmembrane region" description="Helical" evidence="4">
    <location>
        <begin position="318"/>
        <end position="338"/>
    </location>
</feature>
<dbReference type="eggNOG" id="COG2814">
    <property type="taxonomic scope" value="Bacteria"/>
</dbReference>
<proteinExistence type="predicted"/>
<feature type="transmembrane region" description="Helical" evidence="4">
    <location>
        <begin position="73"/>
        <end position="94"/>
    </location>
</feature>